<dbReference type="InterPro" id="IPR029787">
    <property type="entry name" value="Nucleotide_cyclase"/>
</dbReference>
<dbReference type="RefSeq" id="WP_406794204.1">
    <property type="nucleotide sequence ID" value="NZ_JBJHZX010000046.1"/>
</dbReference>
<dbReference type="Gene3D" id="3.30.450.20">
    <property type="entry name" value="PAS domain"/>
    <property type="match status" value="1"/>
</dbReference>
<dbReference type="SUPFAM" id="SSF55073">
    <property type="entry name" value="Nucleotide cyclase"/>
    <property type="match status" value="1"/>
</dbReference>
<feature type="transmembrane region" description="Helical" evidence="1">
    <location>
        <begin position="104"/>
        <end position="122"/>
    </location>
</feature>
<evidence type="ECO:0000313" key="5">
    <source>
        <dbReference type="Proteomes" id="UP001623660"/>
    </source>
</evidence>
<protein>
    <submittedName>
        <fullName evidence="4">Diguanylate cyclase domain-containing protein</fullName>
        <ecNumber evidence="4">2.7.7.65</ecNumber>
    </submittedName>
</protein>
<dbReference type="InterPro" id="IPR052163">
    <property type="entry name" value="DGC-Regulatory_Protein"/>
</dbReference>
<dbReference type="CDD" id="cd01949">
    <property type="entry name" value="GGDEF"/>
    <property type="match status" value="1"/>
</dbReference>
<organism evidence="4 5">
    <name type="scientific">Candidatus Clostridium eludens</name>
    <dbReference type="NCBI Taxonomy" id="3381663"/>
    <lineage>
        <taxon>Bacteria</taxon>
        <taxon>Bacillati</taxon>
        <taxon>Bacillota</taxon>
        <taxon>Clostridia</taxon>
        <taxon>Eubacteriales</taxon>
        <taxon>Clostridiaceae</taxon>
        <taxon>Clostridium</taxon>
    </lineage>
</organism>
<dbReference type="Pfam" id="PF13426">
    <property type="entry name" value="PAS_9"/>
    <property type="match status" value="1"/>
</dbReference>
<feature type="transmembrane region" description="Helical" evidence="1">
    <location>
        <begin position="179"/>
        <end position="200"/>
    </location>
</feature>
<dbReference type="NCBIfam" id="TIGR00254">
    <property type="entry name" value="GGDEF"/>
    <property type="match status" value="1"/>
</dbReference>
<name>A0ABW8SQ64_9CLOT</name>
<dbReference type="PANTHER" id="PTHR46663:SF3">
    <property type="entry name" value="SLL0267 PROTEIN"/>
    <property type="match status" value="1"/>
</dbReference>
<dbReference type="NCBIfam" id="TIGR00229">
    <property type="entry name" value="sensory_box"/>
    <property type="match status" value="1"/>
</dbReference>
<dbReference type="InterPro" id="IPR043128">
    <property type="entry name" value="Rev_trsase/Diguanyl_cyclase"/>
</dbReference>
<evidence type="ECO:0000256" key="1">
    <source>
        <dbReference type="SAM" id="Phobius"/>
    </source>
</evidence>
<dbReference type="PROSITE" id="PS50887">
    <property type="entry name" value="GGDEF"/>
    <property type="match status" value="1"/>
</dbReference>
<dbReference type="PANTHER" id="PTHR46663">
    <property type="entry name" value="DIGUANYLATE CYCLASE DGCT-RELATED"/>
    <property type="match status" value="1"/>
</dbReference>
<keyword evidence="1" id="KW-0812">Transmembrane</keyword>
<feature type="domain" description="GGDEF" evidence="3">
    <location>
        <begin position="413"/>
        <end position="546"/>
    </location>
</feature>
<dbReference type="InterPro" id="IPR000160">
    <property type="entry name" value="GGDEF_dom"/>
</dbReference>
<dbReference type="InterPro" id="IPR035965">
    <property type="entry name" value="PAS-like_dom_sf"/>
</dbReference>
<reference evidence="4 5" key="1">
    <citation type="submission" date="2024-11" db="EMBL/GenBank/DDBJ databases">
        <authorList>
            <person name="Heng Y.C."/>
            <person name="Lim A.C.H."/>
            <person name="Lee J.K.Y."/>
            <person name="Kittelmann S."/>
        </authorList>
    </citation>
    <scope>NUCLEOTIDE SEQUENCE [LARGE SCALE GENOMIC DNA]</scope>
    <source>
        <strain evidence="4 5">WILCCON 0269</strain>
    </source>
</reference>
<dbReference type="InterPro" id="IPR031621">
    <property type="entry name" value="HisKA_7TM"/>
</dbReference>
<evidence type="ECO:0000313" key="4">
    <source>
        <dbReference type="EMBL" id="MFL0198095.1"/>
    </source>
</evidence>
<feature type="transmembrane region" description="Helical" evidence="1">
    <location>
        <begin position="206"/>
        <end position="226"/>
    </location>
</feature>
<keyword evidence="1" id="KW-0472">Membrane</keyword>
<feature type="transmembrane region" description="Helical" evidence="1">
    <location>
        <begin position="41"/>
        <end position="60"/>
    </location>
</feature>
<feature type="transmembrane region" description="Helical" evidence="1">
    <location>
        <begin position="72"/>
        <end position="92"/>
    </location>
</feature>
<keyword evidence="4" id="KW-0808">Transferase</keyword>
<dbReference type="Pfam" id="PF16927">
    <property type="entry name" value="HisKA_7TM"/>
    <property type="match status" value="1"/>
</dbReference>
<dbReference type="EMBL" id="JBJHZX010000046">
    <property type="protein sequence ID" value="MFL0198095.1"/>
    <property type="molecule type" value="Genomic_DNA"/>
</dbReference>
<dbReference type="Pfam" id="PF00990">
    <property type="entry name" value="GGDEF"/>
    <property type="match status" value="1"/>
</dbReference>
<sequence length="556" mass="63276">MGDDNISSVLFALLCIAFIFYLSLGVYSYRIDKESKVNSTFFALCISICLWAAGYAFMLISHNIETANVWRIFASLGWCFFAALWIDFALSLKNSNPASSYFKVKVLIYTPAVIFFITNIIYEPSKVIMRQPYGFIDTYETTNPGTVFNIYFPILFIIGIIIIFLRGRDSKKNRVKKQTKIIMITCLISFSLGMITDIILPEMGIGIFPLAIIAASIAMAGIWYAINKHRMMYISPKYVSEYIYKAVNEPIFILGEDFVIKSFNDASLKITGYNYTELVEKPLATLINNINLSLNIIMEKGYVNNVEIDFQRKGKASIVCELTGTVIYDEYKDILGIVILLHDISHSKQIAQIQKEYTLKLEESNMILKNEIRNRLYAENQIRHFVYYDALTGLPNRKKMLEQFNILMESKNEKFAVLFIDLDNFKNVNDNFGHYVGDQILKAVADRLKESIRSSDTISRIGGDEFIILLRDLKSFVDAEKIAVAIGKVLEPAFIYNRSHLHIGSSIGISIFPEHGGDADTLIKNADLAMYEVKNNGGYGYSIYCSELKQKTNLKF</sequence>
<keyword evidence="1" id="KW-1133">Transmembrane helix</keyword>
<gene>
    <name evidence="4" type="ORF">ACJDU8_21375</name>
</gene>
<dbReference type="GO" id="GO:0052621">
    <property type="term" value="F:diguanylate cyclase activity"/>
    <property type="evidence" value="ECO:0007669"/>
    <property type="project" value="UniProtKB-EC"/>
</dbReference>
<feature type="transmembrane region" description="Helical" evidence="1">
    <location>
        <begin position="150"/>
        <end position="167"/>
    </location>
</feature>
<evidence type="ECO:0000259" key="2">
    <source>
        <dbReference type="PROSITE" id="PS50112"/>
    </source>
</evidence>
<dbReference type="SUPFAM" id="SSF55785">
    <property type="entry name" value="PYP-like sensor domain (PAS domain)"/>
    <property type="match status" value="1"/>
</dbReference>
<dbReference type="Proteomes" id="UP001623660">
    <property type="component" value="Unassembled WGS sequence"/>
</dbReference>
<feature type="domain" description="PAS" evidence="2">
    <location>
        <begin position="235"/>
        <end position="281"/>
    </location>
</feature>
<dbReference type="InterPro" id="IPR000014">
    <property type="entry name" value="PAS"/>
</dbReference>
<accession>A0ABW8SQ64</accession>
<comment type="caution">
    <text evidence="4">The sequence shown here is derived from an EMBL/GenBank/DDBJ whole genome shotgun (WGS) entry which is preliminary data.</text>
</comment>
<feature type="transmembrane region" description="Helical" evidence="1">
    <location>
        <begin position="6"/>
        <end position="29"/>
    </location>
</feature>
<dbReference type="Gene3D" id="3.30.70.270">
    <property type="match status" value="1"/>
</dbReference>
<keyword evidence="4" id="KW-0548">Nucleotidyltransferase</keyword>
<dbReference type="EC" id="2.7.7.65" evidence="4"/>
<dbReference type="CDD" id="cd00130">
    <property type="entry name" value="PAS"/>
    <property type="match status" value="1"/>
</dbReference>
<dbReference type="PROSITE" id="PS50112">
    <property type="entry name" value="PAS"/>
    <property type="match status" value="1"/>
</dbReference>
<proteinExistence type="predicted"/>
<keyword evidence="5" id="KW-1185">Reference proteome</keyword>
<evidence type="ECO:0000259" key="3">
    <source>
        <dbReference type="PROSITE" id="PS50887"/>
    </source>
</evidence>
<dbReference type="SMART" id="SM00267">
    <property type="entry name" value="GGDEF"/>
    <property type="match status" value="1"/>
</dbReference>